<dbReference type="Proteomes" id="UP000248961">
    <property type="component" value="Unassembled WGS sequence"/>
</dbReference>
<evidence type="ECO:0000313" key="1">
    <source>
        <dbReference type="EMBL" id="RAL17646.1"/>
    </source>
</evidence>
<keyword evidence="2" id="KW-1185">Reference proteome</keyword>
<sequence length="496" mass="55025">MPSTLHPSRTKINNDASLVAHIARNHPDFSFSSEGIDLLWRCLYYYAYHPFPRNETTEERIDCNAFNRTLALLVHDGTKLLGTQDNGAYLWRSHEDPKFIPQANFARVLRSIGRPDTSSPTSPGRHDSPSVLSDVMDVLATTQPCSISQAPSVDQLDTTARKLLSQEPPTPTRYRVSRQEVLLLATLVLRLRTSKAKWDQTRQFGSLAPFEPADEVLATGILQRIMPEDKEHDADELASTLFEHLPHLLLHFHQLWAVLFQPSRPNTNNVSVADATENSIPARVLSALSLFLPMGSSTTTTPRSSSNPRRVRFEKIDLPADSAPTYTDLVNALQTGDNPHIILATNADRSQVIGALIPSPLWSTGADGRKRDCKVGNTHLLFQLGEEFRVLRWMNKPHTLLKTLIGMNGEEQSDAQKEPWTGPFYVGDMSKSSAARLEFDPEEKVVSLRGSTGIADGSSDAAGYRDVLGSPKGPAARRDWEVVINASRVYVYSVLA</sequence>
<dbReference type="RefSeq" id="XP_025556800.1">
    <property type="nucleotide sequence ID" value="XM_025689934.1"/>
</dbReference>
<evidence type="ECO:0000313" key="2">
    <source>
        <dbReference type="Proteomes" id="UP000248961"/>
    </source>
</evidence>
<dbReference type="VEuPathDB" id="FungiDB:BO97DRAFT_11530"/>
<protein>
    <recommendedName>
        <fullName evidence="3">TLDc domain-containing protein</fullName>
    </recommendedName>
</protein>
<evidence type="ECO:0008006" key="3">
    <source>
        <dbReference type="Google" id="ProtNLM"/>
    </source>
</evidence>
<dbReference type="AlphaFoldDB" id="A0A395IC70"/>
<name>A0A395IC70_ASPHC</name>
<gene>
    <name evidence="1" type="ORF">BO97DRAFT_11530</name>
</gene>
<reference evidence="1 2" key="1">
    <citation type="submission" date="2018-02" db="EMBL/GenBank/DDBJ databases">
        <title>The genomes of Aspergillus section Nigri reveals drivers in fungal speciation.</title>
        <authorList>
            <consortium name="DOE Joint Genome Institute"/>
            <person name="Vesth T.C."/>
            <person name="Nybo J."/>
            <person name="Theobald S."/>
            <person name="Brandl J."/>
            <person name="Frisvad J.C."/>
            <person name="Nielsen K.F."/>
            <person name="Lyhne E.K."/>
            <person name="Kogle M.E."/>
            <person name="Kuo A."/>
            <person name="Riley R."/>
            <person name="Clum A."/>
            <person name="Nolan M."/>
            <person name="Lipzen A."/>
            <person name="Salamov A."/>
            <person name="Henrissat B."/>
            <person name="Wiebenga A."/>
            <person name="De vries R.P."/>
            <person name="Grigoriev I.V."/>
            <person name="Mortensen U.H."/>
            <person name="Andersen M.R."/>
            <person name="Baker S.E."/>
        </authorList>
    </citation>
    <scope>NUCLEOTIDE SEQUENCE [LARGE SCALE GENOMIC DNA]</scope>
    <source>
        <strain evidence="1 2">CBS 101889</strain>
    </source>
</reference>
<dbReference type="GeneID" id="37194223"/>
<organism evidence="1 2">
    <name type="scientific">Aspergillus homomorphus (strain CBS 101889)</name>
    <dbReference type="NCBI Taxonomy" id="1450537"/>
    <lineage>
        <taxon>Eukaryota</taxon>
        <taxon>Fungi</taxon>
        <taxon>Dikarya</taxon>
        <taxon>Ascomycota</taxon>
        <taxon>Pezizomycotina</taxon>
        <taxon>Eurotiomycetes</taxon>
        <taxon>Eurotiomycetidae</taxon>
        <taxon>Eurotiales</taxon>
        <taxon>Aspergillaceae</taxon>
        <taxon>Aspergillus</taxon>
        <taxon>Aspergillus subgen. Circumdati</taxon>
    </lineage>
</organism>
<dbReference type="OrthoDB" id="4467879at2759"/>
<accession>A0A395IC70</accession>
<dbReference type="EMBL" id="KZ824267">
    <property type="protein sequence ID" value="RAL17646.1"/>
    <property type="molecule type" value="Genomic_DNA"/>
</dbReference>
<proteinExistence type="predicted"/>